<feature type="region of interest" description="Disordered" evidence="1">
    <location>
        <begin position="98"/>
        <end position="128"/>
    </location>
</feature>
<protein>
    <submittedName>
        <fullName evidence="2">Uncharacterized protein</fullName>
    </submittedName>
</protein>
<gene>
    <name evidence="2" type="ORF">WG66_20015</name>
</gene>
<evidence type="ECO:0000256" key="1">
    <source>
        <dbReference type="SAM" id="MobiDB-lite"/>
    </source>
</evidence>
<reference evidence="2 3" key="1">
    <citation type="submission" date="2015-12" db="EMBL/GenBank/DDBJ databases">
        <title>Draft genome sequence of Moniliophthora roreri, the causal agent of frosty pod rot of cacao.</title>
        <authorList>
            <person name="Aime M.C."/>
            <person name="Diaz-Valderrama J.R."/>
            <person name="Kijpornyongpan T."/>
            <person name="Phillips-Mora W."/>
        </authorList>
    </citation>
    <scope>NUCLEOTIDE SEQUENCE [LARGE SCALE GENOMIC DNA]</scope>
    <source>
        <strain evidence="2 3">MCA 2952</strain>
    </source>
</reference>
<name>A0A0W0ETP0_MONRR</name>
<comment type="caution">
    <text evidence="2">The sequence shown here is derived from an EMBL/GenBank/DDBJ whole genome shotgun (WGS) entry which is preliminary data.</text>
</comment>
<accession>A0A0W0ETP0</accession>
<dbReference type="Proteomes" id="UP000054988">
    <property type="component" value="Unassembled WGS sequence"/>
</dbReference>
<evidence type="ECO:0000313" key="3">
    <source>
        <dbReference type="Proteomes" id="UP000054988"/>
    </source>
</evidence>
<organism evidence="2 3">
    <name type="scientific">Moniliophthora roreri</name>
    <name type="common">Frosty pod rot fungus</name>
    <name type="synonym">Monilia roreri</name>
    <dbReference type="NCBI Taxonomy" id="221103"/>
    <lineage>
        <taxon>Eukaryota</taxon>
        <taxon>Fungi</taxon>
        <taxon>Dikarya</taxon>
        <taxon>Basidiomycota</taxon>
        <taxon>Agaricomycotina</taxon>
        <taxon>Agaricomycetes</taxon>
        <taxon>Agaricomycetidae</taxon>
        <taxon>Agaricales</taxon>
        <taxon>Marasmiineae</taxon>
        <taxon>Marasmiaceae</taxon>
        <taxon>Moniliophthora</taxon>
    </lineage>
</organism>
<proteinExistence type="predicted"/>
<evidence type="ECO:0000313" key="2">
    <source>
        <dbReference type="EMBL" id="KTB27400.1"/>
    </source>
</evidence>
<dbReference type="AlphaFoldDB" id="A0A0W0ETP0"/>
<dbReference type="eggNOG" id="ENOG502SZ3D">
    <property type="taxonomic scope" value="Eukaryota"/>
</dbReference>
<feature type="compositionally biased region" description="Low complexity" evidence="1">
    <location>
        <begin position="114"/>
        <end position="128"/>
    </location>
</feature>
<dbReference type="EMBL" id="LATX01002555">
    <property type="protein sequence ID" value="KTB27400.1"/>
    <property type="molecule type" value="Genomic_DNA"/>
</dbReference>
<sequence>MTAIKGSNKRRKISSSKSSFSSISTIDSSRANSGLPTGISATTRLTCVSCHRGLNASSSSKASCPVFCARCNSPTCTICSRTCTGPVPATANAISPLSEFGQDSVPETPRLTWSTTSPASSPSPPSLVSSPRRFALAINAANTNTNANIWMNFNTSTNKRKISDQEDESDEGKARGSGCGRVVCRNCCTENAQSIVCHDCKASA</sequence>